<name>A0A0E9T7G4_ANGAN</name>
<proteinExistence type="predicted"/>
<sequence>MQALLWTSCNVHQNIMHAAAMNINFIHWC</sequence>
<evidence type="ECO:0000313" key="1">
    <source>
        <dbReference type="EMBL" id="JAH49342.1"/>
    </source>
</evidence>
<reference evidence="1" key="1">
    <citation type="submission" date="2014-11" db="EMBL/GenBank/DDBJ databases">
        <authorList>
            <person name="Amaro Gonzalez C."/>
        </authorList>
    </citation>
    <scope>NUCLEOTIDE SEQUENCE</scope>
</reference>
<organism evidence="1">
    <name type="scientific">Anguilla anguilla</name>
    <name type="common">European freshwater eel</name>
    <name type="synonym">Muraena anguilla</name>
    <dbReference type="NCBI Taxonomy" id="7936"/>
    <lineage>
        <taxon>Eukaryota</taxon>
        <taxon>Metazoa</taxon>
        <taxon>Chordata</taxon>
        <taxon>Craniata</taxon>
        <taxon>Vertebrata</taxon>
        <taxon>Euteleostomi</taxon>
        <taxon>Actinopterygii</taxon>
        <taxon>Neopterygii</taxon>
        <taxon>Teleostei</taxon>
        <taxon>Anguilliformes</taxon>
        <taxon>Anguillidae</taxon>
        <taxon>Anguilla</taxon>
    </lineage>
</organism>
<dbReference type="AlphaFoldDB" id="A0A0E9T7G4"/>
<protein>
    <submittedName>
        <fullName evidence="1">Uncharacterized protein</fullName>
    </submittedName>
</protein>
<dbReference type="EMBL" id="GBXM01059235">
    <property type="protein sequence ID" value="JAH49342.1"/>
    <property type="molecule type" value="Transcribed_RNA"/>
</dbReference>
<accession>A0A0E9T7G4</accession>
<reference evidence="1" key="2">
    <citation type="journal article" date="2015" name="Fish Shellfish Immunol.">
        <title>Early steps in the European eel (Anguilla anguilla)-Vibrio vulnificus interaction in the gills: Role of the RtxA13 toxin.</title>
        <authorList>
            <person name="Callol A."/>
            <person name="Pajuelo D."/>
            <person name="Ebbesson L."/>
            <person name="Teles M."/>
            <person name="MacKenzie S."/>
            <person name="Amaro C."/>
        </authorList>
    </citation>
    <scope>NUCLEOTIDE SEQUENCE</scope>
</reference>